<gene>
    <name evidence="1" type="ORF">rsdtw13_31250</name>
</gene>
<sequence length="968" mass="113362">MDKVTSFADNLIYVHIETTGSDLTLKECDPIKWERIIEIGAVKFKGEKYSEFHAFVNPRKKLPVNILDLCEGIDEERLKNSETIKEVLPRFLEFIEGLPIVLHNAEAEGNFLKTYAAALELNINNEILSSKELAVIVNPSLKEYTLDFLIKEYVANNEGEKHRALEDARSLAIVVQKIIEELWLESSLVMPYEFTEVDDWNWYKYIAPKAVTLYERPLMERDLVPIIPVNYDKYEELFRDEKLWQRTGKSYSIREQQIQVSEKIREGFEDGKITLIEAPTGIGKSMAYLLPAVIYSYKTGSKIIISTNTKGLQNQLVEKDIPNLLDIISLQNNINFMSIKGKCNYLCGDRFKLMDKPESLRDRLGYVYLYRYIFTKKLGDVEEINHWVRTTFNIDSFLDECTCESEYCDVKSCDYKEQCYYAREVDKLKEANIIIVNHSLLLKWPYGTEVEIKNLIADEAHNLKMEAYAAFQSEVISSEIAKTIREIYSKESKSGYLLYLAKKYRDIVDEKNVSVYSRNLNKAVDMVTESFRDFIKLKRKDKKDEEEIYDINESINLQDNRFNIVKKALQEFLQHLTLFSIEVNRAIEKLQCNEALKEDKRLKILLEKAKNLEVIKETIDSSIKQERENYCYSYSVHKGFRWWAIKYIPLDVQDEFYAKVVEPLESGLFISATLTSGGNYEDFKRTLGFTKCIENKKSLVEIPKIEPAFKYKQNSIIYSPNLKADPANIHEFAEEASVFILNIIDNIKGNVLMLFTSTARLKAFEKAVTPDFEKKGIRILTRKGDLQKLKNRDKKYFFLGSRGFFEGVDIPGDAMNTVILDKVPNINGKEPLYEALIKRKQREDLDYFKYYNIINYPIVAIDIKQIYGRLMRTEYDYGNFIILSKFYNITSINRNLEKELYGVRVIRADSDIIKDDINRRYRMWQKDNYNKIIYEVGNRLKLARTPEERQLTLKQEYEKRKLMYDKNV</sequence>
<name>A0ACB5RFM4_9CLOT</name>
<evidence type="ECO:0000313" key="1">
    <source>
        <dbReference type="EMBL" id="GKX67867.1"/>
    </source>
</evidence>
<protein>
    <submittedName>
        <fullName evidence="1">Exonuclease</fullName>
    </submittedName>
</protein>
<evidence type="ECO:0000313" key="2">
    <source>
        <dbReference type="Proteomes" id="UP001058074"/>
    </source>
</evidence>
<reference evidence="1" key="1">
    <citation type="journal article" date="2025" name="Int. J. Syst. Evol. Microbiol.">
        <title>Inconstantimicrobium mannanitabidum sp. nov., a novel member of the family Clostridiaceae isolated from anoxic soil under the treatment of reductive soil disinfestation.</title>
        <authorList>
            <person name="Ueki A."/>
            <person name="Tonouchi A."/>
            <person name="Honma S."/>
            <person name="Kaku N."/>
            <person name="Ueki K."/>
        </authorList>
    </citation>
    <scope>NUCLEOTIDE SEQUENCE</scope>
    <source>
        <strain evidence="1">TW13</strain>
    </source>
</reference>
<dbReference type="Proteomes" id="UP001058074">
    <property type="component" value="Unassembled WGS sequence"/>
</dbReference>
<organism evidence="1 2">
    <name type="scientific">Inconstantimicrobium mannanitabidum</name>
    <dbReference type="NCBI Taxonomy" id="1604901"/>
    <lineage>
        <taxon>Bacteria</taxon>
        <taxon>Bacillati</taxon>
        <taxon>Bacillota</taxon>
        <taxon>Clostridia</taxon>
        <taxon>Eubacteriales</taxon>
        <taxon>Clostridiaceae</taxon>
        <taxon>Inconstantimicrobium</taxon>
    </lineage>
</organism>
<keyword evidence="2" id="KW-1185">Reference proteome</keyword>
<keyword evidence="1" id="KW-0269">Exonuclease</keyword>
<dbReference type="EMBL" id="BROD01000001">
    <property type="protein sequence ID" value="GKX67867.1"/>
    <property type="molecule type" value="Genomic_DNA"/>
</dbReference>
<proteinExistence type="predicted"/>
<keyword evidence="1" id="KW-0378">Hydrolase</keyword>
<comment type="caution">
    <text evidence="1">The sequence shown here is derived from an EMBL/GenBank/DDBJ whole genome shotgun (WGS) entry which is preliminary data.</text>
</comment>
<keyword evidence="1" id="KW-0540">Nuclease</keyword>
<accession>A0ACB5RFM4</accession>